<accession>A0A822XJD3</accession>
<dbReference type="Proteomes" id="UP000607653">
    <property type="component" value="Unassembled WGS sequence"/>
</dbReference>
<dbReference type="AlphaFoldDB" id="A0A822XJD3"/>
<name>A0A822XJD3_NELNU</name>
<organism evidence="1 2">
    <name type="scientific">Nelumbo nucifera</name>
    <name type="common">Sacred lotus</name>
    <dbReference type="NCBI Taxonomy" id="4432"/>
    <lineage>
        <taxon>Eukaryota</taxon>
        <taxon>Viridiplantae</taxon>
        <taxon>Streptophyta</taxon>
        <taxon>Embryophyta</taxon>
        <taxon>Tracheophyta</taxon>
        <taxon>Spermatophyta</taxon>
        <taxon>Magnoliopsida</taxon>
        <taxon>Proteales</taxon>
        <taxon>Nelumbonaceae</taxon>
        <taxon>Nelumbo</taxon>
    </lineage>
</organism>
<protein>
    <submittedName>
        <fullName evidence="1">Uncharacterized protein</fullName>
    </submittedName>
</protein>
<evidence type="ECO:0000313" key="2">
    <source>
        <dbReference type="Proteomes" id="UP000607653"/>
    </source>
</evidence>
<evidence type="ECO:0000313" key="1">
    <source>
        <dbReference type="EMBL" id="DAD21634.1"/>
    </source>
</evidence>
<keyword evidence="2" id="KW-1185">Reference proteome</keyword>
<dbReference type="EMBL" id="DUZY01000001">
    <property type="protein sequence ID" value="DAD21634.1"/>
    <property type="molecule type" value="Genomic_DNA"/>
</dbReference>
<sequence length="87" mass="9848">MASCSQSVTATPSCLLSQQWILFIERVFVYFWEQGSLNLLQGISTYCSIACLRLGKRVELAEWVGGFSTHKMSWASEQKDPWVEPDA</sequence>
<reference evidence="1 2" key="1">
    <citation type="journal article" date="2020" name="Mol. Biol. Evol.">
        <title>Distinct Expression and Methylation Patterns for Genes with Different Fates following a Single Whole-Genome Duplication in Flowering Plants.</title>
        <authorList>
            <person name="Shi T."/>
            <person name="Rahmani R.S."/>
            <person name="Gugger P.F."/>
            <person name="Wang M."/>
            <person name="Li H."/>
            <person name="Zhang Y."/>
            <person name="Li Z."/>
            <person name="Wang Q."/>
            <person name="Van de Peer Y."/>
            <person name="Marchal K."/>
            <person name="Chen J."/>
        </authorList>
    </citation>
    <scope>NUCLEOTIDE SEQUENCE [LARGE SCALE GENOMIC DNA]</scope>
    <source>
        <tissue evidence="1">Leaf</tissue>
    </source>
</reference>
<comment type="caution">
    <text evidence="1">The sequence shown here is derived from an EMBL/GenBank/DDBJ whole genome shotgun (WGS) entry which is preliminary data.</text>
</comment>
<gene>
    <name evidence="1" type="ORF">HUJ06_023097</name>
</gene>
<proteinExistence type="predicted"/>